<dbReference type="OrthoDB" id="358925at2"/>
<dbReference type="PROSITE" id="PS50005">
    <property type="entry name" value="TPR"/>
    <property type="match status" value="1"/>
</dbReference>
<feature type="repeat" description="TPR" evidence="3">
    <location>
        <begin position="171"/>
        <end position="204"/>
    </location>
</feature>
<dbReference type="RefSeq" id="WP_024267458.1">
    <property type="nucleotide sequence ID" value="NC_023035.1"/>
</dbReference>
<dbReference type="SMART" id="SM00028">
    <property type="entry name" value="TPR"/>
    <property type="match status" value="4"/>
</dbReference>
<dbReference type="eggNOG" id="COG0457">
    <property type="taxonomic scope" value="Bacteria"/>
</dbReference>
<organism evidence="4 5">
    <name type="scientific">Salinispira pacifica</name>
    <dbReference type="NCBI Taxonomy" id="1307761"/>
    <lineage>
        <taxon>Bacteria</taxon>
        <taxon>Pseudomonadati</taxon>
        <taxon>Spirochaetota</taxon>
        <taxon>Spirochaetia</taxon>
        <taxon>Spirochaetales</taxon>
        <taxon>Spirochaetaceae</taxon>
        <taxon>Salinispira</taxon>
    </lineage>
</organism>
<dbReference type="InterPro" id="IPR013105">
    <property type="entry name" value="TPR_2"/>
</dbReference>
<dbReference type="EMBL" id="CP006939">
    <property type="protein sequence ID" value="AHC14533.1"/>
    <property type="molecule type" value="Genomic_DNA"/>
</dbReference>
<dbReference type="AlphaFoldDB" id="V5WFI5"/>
<accession>V5WFI5</accession>
<evidence type="ECO:0000256" key="3">
    <source>
        <dbReference type="PROSITE-ProRule" id="PRU00339"/>
    </source>
</evidence>
<dbReference type="STRING" id="1307761.L21SP2_1130"/>
<proteinExistence type="predicted"/>
<gene>
    <name evidence="4" type="ORF">L21SP2_1130</name>
</gene>
<protein>
    <submittedName>
        <fullName evidence="4">TPR domain protein</fullName>
    </submittedName>
</protein>
<dbReference type="PANTHER" id="PTHR12558:SF13">
    <property type="entry name" value="CELL DIVISION CYCLE PROTEIN 27 HOMOLOG"/>
    <property type="match status" value="1"/>
</dbReference>
<dbReference type="InterPro" id="IPR019734">
    <property type="entry name" value="TPR_rpt"/>
</dbReference>
<dbReference type="Pfam" id="PF07719">
    <property type="entry name" value="TPR_2"/>
    <property type="match status" value="1"/>
</dbReference>
<keyword evidence="1" id="KW-0677">Repeat</keyword>
<dbReference type="InterPro" id="IPR011990">
    <property type="entry name" value="TPR-like_helical_dom_sf"/>
</dbReference>
<reference evidence="4 5" key="1">
    <citation type="journal article" date="2015" name="Stand. Genomic Sci.">
        <title>Complete genome sequence and description of Salinispira pacifica gen. nov., sp. nov., a novel spirochaete isolated form a hypersaline microbial mat.</title>
        <authorList>
            <person name="Ben Hania W."/>
            <person name="Joseph M."/>
            <person name="Schumann P."/>
            <person name="Bunk B."/>
            <person name="Fiebig A."/>
            <person name="Sproer C."/>
            <person name="Klenk H.P."/>
            <person name="Fardeau M.L."/>
            <person name="Spring S."/>
        </authorList>
    </citation>
    <scope>NUCLEOTIDE SEQUENCE [LARGE SCALE GENOMIC DNA]</scope>
    <source>
        <strain evidence="4 5">L21-RPul-D2</strain>
    </source>
</reference>
<evidence type="ECO:0000256" key="1">
    <source>
        <dbReference type="ARBA" id="ARBA00022737"/>
    </source>
</evidence>
<name>V5WFI5_9SPIO</name>
<dbReference type="KEGG" id="slr:L21SP2_1130"/>
<dbReference type="Pfam" id="PF13432">
    <property type="entry name" value="TPR_16"/>
    <property type="match status" value="1"/>
</dbReference>
<dbReference type="Proteomes" id="UP000018680">
    <property type="component" value="Chromosome"/>
</dbReference>
<dbReference type="PANTHER" id="PTHR12558">
    <property type="entry name" value="CELL DIVISION CYCLE 16,23,27"/>
    <property type="match status" value="1"/>
</dbReference>
<evidence type="ECO:0000256" key="2">
    <source>
        <dbReference type="ARBA" id="ARBA00022803"/>
    </source>
</evidence>
<evidence type="ECO:0000313" key="5">
    <source>
        <dbReference type="Proteomes" id="UP000018680"/>
    </source>
</evidence>
<evidence type="ECO:0000313" key="4">
    <source>
        <dbReference type="EMBL" id="AHC14533.1"/>
    </source>
</evidence>
<dbReference type="HOGENOM" id="CLU_094983_0_0_12"/>
<keyword evidence="5" id="KW-1185">Reference proteome</keyword>
<keyword evidence="2 3" id="KW-0802">TPR repeat</keyword>
<dbReference type="SUPFAM" id="SSF48452">
    <property type="entry name" value="TPR-like"/>
    <property type="match status" value="1"/>
</dbReference>
<dbReference type="Gene3D" id="1.25.40.10">
    <property type="entry name" value="Tetratricopeptide repeat domain"/>
    <property type="match status" value="2"/>
</dbReference>
<sequence length="216" mass="24328">MMRQISKSVVRSLVLTLVLMMLSVAVFSQEQAGPGREDALQAFREGRYQDAIRITNAEISAIPGNMDSYAVQGWTLLALGRWADAVDLAQRGLQVSRYDHRVIAIMGEAQYQLGNNLAALQYLQEYTAIRPDGAIIDEVYRQMAEVYIRLEEYHSADIAYTTALHFDSSQAQWWYRLGFAREQSGSDSLALEAYEQAVSIDPNLNQAREAINRLTT</sequence>